<evidence type="ECO:0000313" key="2">
    <source>
        <dbReference type="EMBL" id="CZR57859.1"/>
    </source>
</evidence>
<sequence length="687" mass="76743">MPSYKYNPIDSASSEIRLLTIHRDIKLVLGRTNAGPLSGTLTNHHLPAVTLSRTSRLLRSARLPIFYALSYVWGQPAKSHEILIDGQPIAITENLYSGLRAIQKSSPNDILVWADALCINQDDFEERSAQILLMREIYHSAYAVRIWLGPSSPDATRCLEFVDKITGSSAQMGDAQNTEDDAVEEAFESVWQGAAEALGNSMFRIGQSFAEVGDIISPAAKDEVAELLLSPDENYSLHQDSIEDISNWRPSDRRLRKVKHEGDFDEISNLMARIFIQHDWFTRMWVVQEVGAADTVEMQVGSVAMGWRYIVRTIYYLHFVRNIPIENIERKRQSLRDLVRECRYRKATDPRDKVYSLLGLMGDRMNEYLKPDYTKSVGEAYSNTTRHFITQARSIDPICGWQKSTKTNLDWCLPSWVPDYSLDQNLASSPLTPTDGRESLFAASGFDRRSEYLLSTDMKTSEWRSLKTIGILIDSIAIISPGPSMSPRLDDAVNEWHTTLLSAGEILDGLTEEVQRALGNISIILSGYNQPSQDPSSSPKMIGYDPTVRHVYLDAYVNTIISGRISSRERASKKDIAEIMRGSPCDPSTCTPQEFSAKVLSAIQAGMLGRRLAITKSGHIGAVPETARIGDLICVLYGCSVPVVLRSSTEGESYKFAGECYLYGFMDAEAIALHMKGSLQENAFTLT</sequence>
<dbReference type="InterPro" id="IPR010730">
    <property type="entry name" value="HET"/>
</dbReference>
<keyword evidence="3" id="KW-1185">Reference proteome</keyword>
<reference evidence="2 3" key="1">
    <citation type="submission" date="2016-03" db="EMBL/GenBank/DDBJ databases">
        <authorList>
            <person name="Ploux O."/>
        </authorList>
    </citation>
    <scope>NUCLEOTIDE SEQUENCE [LARGE SCALE GENOMIC DNA]</scope>
    <source>
        <strain evidence="2 3">UAMH 11012</strain>
    </source>
</reference>
<dbReference type="AlphaFoldDB" id="A0A1L7WYK5"/>
<proteinExistence type="predicted"/>
<organism evidence="2 3">
    <name type="scientific">Phialocephala subalpina</name>
    <dbReference type="NCBI Taxonomy" id="576137"/>
    <lineage>
        <taxon>Eukaryota</taxon>
        <taxon>Fungi</taxon>
        <taxon>Dikarya</taxon>
        <taxon>Ascomycota</taxon>
        <taxon>Pezizomycotina</taxon>
        <taxon>Leotiomycetes</taxon>
        <taxon>Helotiales</taxon>
        <taxon>Mollisiaceae</taxon>
        <taxon>Phialocephala</taxon>
        <taxon>Phialocephala fortinii species complex</taxon>
    </lineage>
</organism>
<gene>
    <name evidence="2" type="ORF">PAC_07748</name>
</gene>
<dbReference type="Pfam" id="PF06985">
    <property type="entry name" value="HET"/>
    <property type="match status" value="1"/>
</dbReference>
<dbReference type="PANTHER" id="PTHR24148:SF73">
    <property type="entry name" value="HET DOMAIN PROTEIN (AFU_ORTHOLOGUE AFUA_8G01020)"/>
    <property type="match status" value="1"/>
</dbReference>
<dbReference type="InterPro" id="IPR052895">
    <property type="entry name" value="HetReg/Transcr_Mod"/>
</dbReference>
<name>A0A1L7WYK5_9HELO</name>
<accession>A0A1L7WYK5</accession>
<evidence type="ECO:0000259" key="1">
    <source>
        <dbReference type="Pfam" id="PF06985"/>
    </source>
</evidence>
<dbReference type="Proteomes" id="UP000184330">
    <property type="component" value="Unassembled WGS sequence"/>
</dbReference>
<dbReference type="OrthoDB" id="2157530at2759"/>
<protein>
    <recommendedName>
        <fullName evidence="1">Heterokaryon incompatibility domain-containing protein</fullName>
    </recommendedName>
</protein>
<evidence type="ECO:0000313" key="3">
    <source>
        <dbReference type="Proteomes" id="UP000184330"/>
    </source>
</evidence>
<feature type="domain" description="Heterokaryon incompatibility" evidence="1">
    <location>
        <begin position="66"/>
        <end position="185"/>
    </location>
</feature>
<dbReference type="PANTHER" id="PTHR24148">
    <property type="entry name" value="ANKYRIN REPEAT DOMAIN-CONTAINING PROTEIN 39 HOMOLOG-RELATED"/>
    <property type="match status" value="1"/>
</dbReference>
<dbReference type="Pfam" id="PF26639">
    <property type="entry name" value="Het-6_barrel"/>
    <property type="match status" value="1"/>
</dbReference>
<dbReference type="EMBL" id="FJOG01000010">
    <property type="protein sequence ID" value="CZR57859.1"/>
    <property type="molecule type" value="Genomic_DNA"/>
</dbReference>